<name>A0A514D568_9VIRU</name>
<reference evidence="2" key="1">
    <citation type="submission" date="2019-05" db="EMBL/GenBank/DDBJ databases">
        <title>Metatranscriptomic reconstruction reveals RNA viruses with the potential to shape carbon cycling in soil.</title>
        <authorList>
            <person name="Starr E.P."/>
            <person name="Nuccio E."/>
            <person name="Pett-Ridge J."/>
            <person name="Banfield J.F."/>
            <person name="Firestone M.K."/>
        </authorList>
    </citation>
    <scope>NUCLEOTIDE SEQUENCE</scope>
    <source>
        <strain evidence="2">H2_Rhizo_Litter_49_scaffold_1640</strain>
    </source>
</reference>
<organism evidence="2">
    <name type="scientific">Leviviridae sp</name>
    <dbReference type="NCBI Taxonomy" id="2027243"/>
    <lineage>
        <taxon>Viruses</taxon>
        <taxon>Riboviria</taxon>
        <taxon>Orthornavirae</taxon>
        <taxon>Lenarviricota</taxon>
        <taxon>Leviviricetes</taxon>
        <taxon>Norzivirales</taxon>
        <taxon>Fiersviridae</taxon>
    </lineage>
</organism>
<keyword evidence="1" id="KW-0472">Membrane</keyword>
<sequence>MNVDALVVLAVVAVSALISISVGGFAIIAARRG</sequence>
<proteinExistence type="predicted"/>
<feature type="transmembrane region" description="Helical" evidence="1">
    <location>
        <begin position="6"/>
        <end position="30"/>
    </location>
</feature>
<evidence type="ECO:0000256" key="1">
    <source>
        <dbReference type="SAM" id="Phobius"/>
    </source>
</evidence>
<dbReference type="EMBL" id="MN034331">
    <property type="protein sequence ID" value="QDH88759.1"/>
    <property type="molecule type" value="Genomic_RNA"/>
</dbReference>
<keyword evidence="1" id="KW-0812">Transmembrane</keyword>
<gene>
    <name evidence="2" type="ORF">H2RhizoLitter491640_000003</name>
</gene>
<evidence type="ECO:0000313" key="2">
    <source>
        <dbReference type="EMBL" id="QDH88759.1"/>
    </source>
</evidence>
<protein>
    <submittedName>
        <fullName evidence="2">Uncharacterized protein</fullName>
    </submittedName>
</protein>
<keyword evidence="1" id="KW-1133">Transmembrane helix</keyword>
<accession>A0A514D568</accession>